<dbReference type="InterPro" id="IPR036097">
    <property type="entry name" value="HisK_dim/P_sf"/>
</dbReference>
<gene>
    <name evidence="18" type="primary">rcsC_55</name>
    <name evidence="18" type="ORF">SIID45300_01960</name>
</gene>
<evidence type="ECO:0000259" key="16">
    <source>
        <dbReference type="PROSITE" id="PS50109"/>
    </source>
</evidence>
<dbReference type="CDD" id="cd00082">
    <property type="entry name" value="HisKA"/>
    <property type="match status" value="1"/>
</dbReference>
<keyword evidence="12" id="KW-0902">Two-component regulatory system</keyword>
<dbReference type="PANTHER" id="PTHR45339:SF1">
    <property type="entry name" value="HYBRID SIGNAL TRANSDUCTION HISTIDINE KINASE J"/>
    <property type="match status" value="1"/>
</dbReference>
<feature type="modified residue" description="4-aspartylphosphate" evidence="14">
    <location>
        <position position="773"/>
    </location>
</feature>
<comment type="catalytic activity">
    <reaction evidence="1">
        <text>ATP + protein L-histidine = ADP + protein N-phospho-L-histidine.</text>
        <dbReference type="EC" id="2.7.13.3"/>
    </reaction>
</comment>
<dbReference type="Proteomes" id="UP001628193">
    <property type="component" value="Unassembled WGS sequence"/>
</dbReference>
<feature type="domain" description="Response regulatory" evidence="17">
    <location>
        <begin position="722"/>
        <end position="840"/>
    </location>
</feature>
<dbReference type="Pfam" id="PF02518">
    <property type="entry name" value="HATPase_c"/>
    <property type="match status" value="1"/>
</dbReference>
<dbReference type="Gene3D" id="1.10.287.130">
    <property type="match status" value="1"/>
</dbReference>
<sequence length="1078" mass="119520">MRDKLLSLLASLTWTLLLAGSLFWNVRDAETRMREDLLRFARMFADERINTHLWLSRQGGVYLKPGDEGNLAPDPYLSPVNRELQAKDGARLVLIHPTKLLRQIETLPGSGPPVHYHFVALKPMRAANAPDDWEQTALRDLTRSEEERFDLIPQATLFRYLRPLVADPSCQGCHETQGVAPSGLLGAVSLTIPATFQIERLQTTRLTQTFGHGVVWALGIWGVVWFGRYRVRQEMLLEYGRQALLLEKKNAEETAREKSELLSQLLQKSAKLTKQNKELELLGQIRSVTNRLLIDALEPLSLTEHLEEAMFLITATPWFGIQPRGSIFLLDEAANELVLAVHHQLSDPLLTLCARVPLGKCLCGRAALSRQMVFSSHLEERHEIRFHGIEEHGHYCLPILTGERLLGVLNLYVAHNHAPTTEEANFLKAVTSTLAGIIVRAEQDEQLAEAKRHAEEGTRAKSAFLANMSHEIRTPLHAILGLGHLLERTVLSDQQRDYLRKIRFSSQSLLNIIDDILDFSKIEAGKLTIESVPFQLMEIVHNVIDLLEHRAREKGLAVHVRVPADLPCALRGDPLRLGQVLTNLIGNAVKFTESGEITIRITPHYLSEKFVVHGFEVSDTGIGLTPKQQEGLFQAFSQADPSTTRRFGGTGLGLAICGQLVRMMGGRIWVESAPDQGSTFAFTAAFWRQDERFPERASDGAATAPEDAARLEEALQGLRGARVLVVEDNDINQQVASEILEYFGLVVTLVGDGQAAIEAVEAMHPPFAMVFMDVQMPLMDGYQATRAIRRLPSGRALPVIAMTANAMSGDREKSLEAGMDDHLVKPIEMAALKSCLVRWIKPGQAGASVSAEPDVIDRPATEIALPILLPGIDVEEGLARLAGNRSLFVRLLIEFGARHAQAGRELRAALSQGAHPRARTLLHALGGMAGNLSAHDLLAVTNALRLAIARENHAEIDGLLDRFDQHLQTVLESVSLLDREREAHATDEPDTVSLLDTERVRPLLESLWNHLVEHDLAAKRRLPELRAILPGARFQDALRSLEKSVNQLDFDAARAPLAILARHFGLALTTGDTHEHES</sequence>
<reference evidence="18 19" key="1">
    <citation type="submission" date="2024-09" db="EMBL/GenBank/DDBJ databases">
        <title>Draft genome sequence of Candidatus Magnetaquicoccaceae bacterium FCR-1.</title>
        <authorList>
            <person name="Shimoshige H."/>
            <person name="Shimamura S."/>
            <person name="Taoka A."/>
            <person name="Kobayashi H."/>
            <person name="Maekawa T."/>
        </authorList>
    </citation>
    <scope>NUCLEOTIDE SEQUENCE [LARGE SCALE GENOMIC DNA]</scope>
    <source>
        <strain evidence="18 19">FCR-1</strain>
    </source>
</reference>
<keyword evidence="19" id="KW-1185">Reference proteome</keyword>
<dbReference type="PROSITE" id="PS50109">
    <property type="entry name" value="HIS_KIN"/>
    <property type="match status" value="1"/>
</dbReference>
<organism evidence="18 19">
    <name type="scientific">Candidatus Magnetaquiglobus chichijimensis</name>
    <dbReference type="NCBI Taxonomy" id="3141448"/>
    <lineage>
        <taxon>Bacteria</taxon>
        <taxon>Pseudomonadati</taxon>
        <taxon>Pseudomonadota</taxon>
        <taxon>Magnetococcia</taxon>
        <taxon>Magnetococcales</taxon>
        <taxon>Candidatus Magnetaquicoccaceae</taxon>
        <taxon>Candidatus Magnetaquiglobus</taxon>
    </lineage>
</organism>
<evidence type="ECO:0000256" key="15">
    <source>
        <dbReference type="SAM" id="Coils"/>
    </source>
</evidence>
<dbReference type="Gene3D" id="1.20.120.160">
    <property type="entry name" value="HPT domain"/>
    <property type="match status" value="1"/>
</dbReference>
<dbReference type="EMBL" id="BAAFGK010000004">
    <property type="protein sequence ID" value="GAB0057628.1"/>
    <property type="molecule type" value="Genomic_DNA"/>
</dbReference>
<dbReference type="SUPFAM" id="SSF47226">
    <property type="entry name" value="Histidine-containing phosphotransfer domain, HPT domain"/>
    <property type="match status" value="1"/>
</dbReference>
<evidence type="ECO:0000256" key="3">
    <source>
        <dbReference type="ARBA" id="ARBA00012438"/>
    </source>
</evidence>
<evidence type="ECO:0000256" key="6">
    <source>
        <dbReference type="ARBA" id="ARBA00022679"/>
    </source>
</evidence>
<dbReference type="SMART" id="SM00448">
    <property type="entry name" value="REC"/>
    <property type="match status" value="1"/>
</dbReference>
<name>A0ABQ0C9T1_9PROT</name>
<dbReference type="Gene3D" id="3.40.50.2300">
    <property type="match status" value="1"/>
</dbReference>
<dbReference type="InterPro" id="IPR003594">
    <property type="entry name" value="HATPase_dom"/>
</dbReference>
<evidence type="ECO:0000256" key="14">
    <source>
        <dbReference type="PROSITE-ProRule" id="PRU00169"/>
    </source>
</evidence>
<keyword evidence="5 14" id="KW-0597">Phosphoprotein</keyword>
<dbReference type="CDD" id="cd17546">
    <property type="entry name" value="REC_hyHK_CKI1_RcsC-like"/>
    <property type="match status" value="1"/>
</dbReference>
<dbReference type="GO" id="GO:0004673">
    <property type="term" value="F:protein histidine kinase activity"/>
    <property type="evidence" value="ECO:0007669"/>
    <property type="project" value="UniProtKB-EC"/>
</dbReference>
<dbReference type="SMART" id="SM00065">
    <property type="entry name" value="GAF"/>
    <property type="match status" value="1"/>
</dbReference>
<dbReference type="Pfam" id="PF00512">
    <property type="entry name" value="HisKA"/>
    <property type="match status" value="1"/>
</dbReference>
<dbReference type="InterPro" id="IPR004358">
    <property type="entry name" value="Sig_transdc_His_kin-like_C"/>
</dbReference>
<keyword evidence="8" id="KW-0547">Nucleotide-binding</keyword>
<dbReference type="InterPro" id="IPR036890">
    <property type="entry name" value="HATPase_C_sf"/>
</dbReference>
<feature type="coiled-coil region" evidence="15">
    <location>
        <begin position="241"/>
        <end position="282"/>
    </location>
</feature>
<evidence type="ECO:0000256" key="7">
    <source>
        <dbReference type="ARBA" id="ARBA00022692"/>
    </source>
</evidence>
<dbReference type="InterPro" id="IPR003018">
    <property type="entry name" value="GAF"/>
</dbReference>
<evidence type="ECO:0000256" key="1">
    <source>
        <dbReference type="ARBA" id="ARBA00000085"/>
    </source>
</evidence>
<dbReference type="SUPFAM" id="SSF55781">
    <property type="entry name" value="GAF domain-like"/>
    <property type="match status" value="1"/>
</dbReference>
<dbReference type="PROSITE" id="PS50110">
    <property type="entry name" value="RESPONSE_REGULATORY"/>
    <property type="match status" value="1"/>
</dbReference>
<dbReference type="CDD" id="cd16922">
    <property type="entry name" value="HATPase_EvgS-ArcB-TorS-like"/>
    <property type="match status" value="1"/>
</dbReference>
<dbReference type="InterPro" id="IPR001789">
    <property type="entry name" value="Sig_transdc_resp-reg_receiver"/>
</dbReference>
<keyword evidence="9 18" id="KW-0418">Kinase</keyword>
<dbReference type="InterPro" id="IPR011006">
    <property type="entry name" value="CheY-like_superfamily"/>
</dbReference>
<dbReference type="Gene3D" id="3.30.450.40">
    <property type="match status" value="1"/>
</dbReference>
<dbReference type="PANTHER" id="PTHR45339">
    <property type="entry name" value="HYBRID SIGNAL TRANSDUCTION HISTIDINE KINASE J"/>
    <property type="match status" value="1"/>
</dbReference>
<evidence type="ECO:0000256" key="12">
    <source>
        <dbReference type="ARBA" id="ARBA00023012"/>
    </source>
</evidence>
<evidence type="ECO:0000256" key="5">
    <source>
        <dbReference type="ARBA" id="ARBA00022553"/>
    </source>
</evidence>
<evidence type="ECO:0000256" key="8">
    <source>
        <dbReference type="ARBA" id="ARBA00022741"/>
    </source>
</evidence>
<dbReference type="InterPro" id="IPR029016">
    <property type="entry name" value="GAF-like_dom_sf"/>
</dbReference>
<evidence type="ECO:0000313" key="19">
    <source>
        <dbReference type="Proteomes" id="UP001628193"/>
    </source>
</evidence>
<keyword evidence="4" id="KW-1003">Cell membrane</keyword>
<evidence type="ECO:0000259" key="17">
    <source>
        <dbReference type="PROSITE" id="PS50110"/>
    </source>
</evidence>
<evidence type="ECO:0000256" key="10">
    <source>
        <dbReference type="ARBA" id="ARBA00022840"/>
    </source>
</evidence>
<evidence type="ECO:0000256" key="13">
    <source>
        <dbReference type="ARBA" id="ARBA00023136"/>
    </source>
</evidence>
<evidence type="ECO:0000256" key="11">
    <source>
        <dbReference type="ARBA" id="ARBA00022989"/>
    </source>
</evidence>
<keyword evidence="11" id="KW-1133">Transmembrane helix</keyword>
<dbReference type="InterPro" id="IPR036641">
    <property type="entry name" value="HPT_dom_sf"/>
</dbReference>
<dbReference type="PRINTS" id="PR00344">
    <property type="entry name" value="BCTRLSENSOR"/>
</dbReference>
<evidence type="ECO:0000313" key="18">
    <source>
        <dbReference type="EMBL" id="GAB0057628.1"/>
    </source>
</evidence>
<evidence type="ECO:0000256" key="9">
    <source>
        <dbReference type="ARBA" id="ARBA00022777"/>
    </source>
</evidence>
<dbReference type="SUPFAM" id="SSF47384">
    <property type="entry name" value="Homodimeric domain of signal transducing histidine kinase"/>
    <property type="match status" value="1"/>
</dbReference>
<dbReference type="SMART" id="SM00387">
    <property type="entry name" value="HATPase_c"/>
    <property type="match status" value="1"/>
</dbReference>
<evidence type="ECO:0000256" key="4">
    <source>
        <dbReference type="ARBA" id="ARBA00022475"/>
    </source>
</evidence>
<dbReference type="EC" id="2.7.13.3" evidence="3"/>
<dbReference type="SMART" id="SM00388">
    <property type="entry name" value="HisKA"/>
    <property type="match status" value="1"/>
</dbReference>
<accession>A0ABQ0C9T1</accession>
<keyword evidence="10" id="KW-0067">ATP-binding</keyword>
<dbReference type="SUPFAM" id="SSF55874">
    <property type="entry name" value="ATPase domain of HSP90 chaperone/DNA topoisomerase II/histidine kinase"/>
    <property type="match status" value="1"/>
</dbReference>
<dbReference type="Gene3D" id="3.30.565.10">
    <property type="entry name" value="Histidine kinase-like ATPase, C-terminal domain"/>
    <property type="match status" value="1"/>
</dbReference>
<dbReference type="Pfam" id="PF13185">
    <property type="entry name" value="GAF_2"/>
    <property type="match status" value="1"/>
</dbReference>
<dbReference type="Pfam" id="PF11845">
    <property type="entry name" value="Tll0287-like"/>
    <property type="match status" value="1"/>
</dbReference>
<feature type="domain" description="Histidine kinase" evidence="16">
    <location>
        <begin position="467"/>
        <end position="688"/>
    </location>
</feature>
<dbReference type="InterPro" id="IPR005467">
    <property type="entry name" value="His_kinase_dom"/>
</dbReference>
<keyword evidence="6 18" id="KW-0808">Transferase</keyword>
<proteinExistence type="predicted"/>
<dbReference type="InterPro" id="IPR003661">
    <property type="entry name" value="HisK_dim/P_dom"/>
</dbReference>
<comment type="caution">
    <text evidence="18">The sequence shown here is derived from an EMBL/GenBank/DDBJ whole genome shotgun (WGS) entry which is preliminary data.</text>
</comment>
<dbReference type="Pfam" id="PF00072">
    <property type="entry name" value="Response_reg"/>
    <property type="match status" value="1"/>
</dbReference>
<evidence type="ECO:0000256" key="2">
    <source>
        <dbReference type="ARBA" id="ARBA00004651"/>
    </source>
</evidence>
<dbReference type="SUPFAM" id="SSF52172">
    <property type="entry name" value="CheY-like"/>
    <property type="match status" value="1"/>
</dbReference>
<keyword evidence="7" id="KW-0812">Transmembrane</keyword>
<dbReference type="InterPro" id="IPR021796">
    <property type="entry name" value="Tll0287-like_dom"/>
</dbReference>
<keyword evidence="15" id="KW-0175">Coiled coil</keyword>
<dbReference type="RefSeq" id="WP_420905320.1">
    <property type="nucleotide sequence ID" value="NZ_BAAFGK010000004.1"/>
</dbReference>
<keyword evidence="13" id="KW-0472">Membrane</keyword>
<comment type="subcellular location">
    <subcellularLocation>
        <location evidence="2">Cell membrane</location>
        <topology evidence="2">Multi-pass membrane protein</topology>
    </subcellularLocation>
</comment>
<protein>
    <recommendedName>
        <fullName evidence="3">histidine kinase</fullName>
        <ecNumber evidence="3">2.7.13.3</ecNumber>
    </recommendedName>
</protein>